<dbReference type="Proteomes" id="UP000189376">
    <property type="component" value="Unassembled WGS sequence"/>
</dbReference>
<sequence length="952" mass="108273">MAEKVPNARHNCDLNTMFQFFQEELERNYGFVFKSSGKYQFVTVFDEKVPCLTESDNPSKSSSNNVKPRGMYWIYPNMNRDTGEYWPVLKGHRFGVTDIEISIAFADHYKNVIKPQRDSNPNYKPPSKEDVDRRVREFEEAQKKHLLQQEKELLAAQIAIRIEWQRAGKVIDDSFFNNKTGSIQTFKRDIRQMPYMVEKNLEPYGAKIMRKDNFTRDEAIEAVKRELPESATNQQLLVETVENVLAYQKHFINFEPEIEGEKKKGFDLRKSRAVILAPLIDTNNKVVNLQRITHHRQKKRNKETNKLEEVLHKGKYFFDKAKTKDAFLPVSKNPDVGYEVFNPNAKNYLIKEGWATAISARKALDAGLELGLLGEGFTAENTQVLASYSKSNISSVAELIRSINPKANIFVGYDNDAGQTLESGLNPGLQEACHNFSLSGVLGDVSKHEKTRITLPPVFQNKLSVSDWDDARQYLGVERLATELAKELNNAVKRIDNKIPEVAYAINRYNRQREAYAAKFPNKEYQPNYGIVIAQSDEKYLELQNIRAKNQANIENYNANIEKRKQDLSKANYDGPAGTGSTKSYAKPKYQPPSFDKAFDDKSTPTATAPVSSPVMTLEGIKSYMEILSEIDVTKVQNDVLKVVATADGHQKIKAGDIEFEKMGAKEPTTSTNPSMDSMQNTKVHIDVSKDINKDTVKLQSVDRSTIPEQNLQQGIDHQSYAKSAIFTAFWLHSAEMYKARKLIHEAGISNADVEGSIAVAEDKLNKAQEEVSKKRSYPELFVISASDSEYRASIMKVLSDLEAAHPEWQNLKTFRENLTDRTIAFDQLNLDTLKIKNKVVHLIVSNVTNDQNYQKVQESLTTLLDTSNSLSLDRQQKFNLVNGLSKTLNNMAKLLDEPPVFQRLNDFFTRFEKRVDDLVLGDGLKLYGIEPQNLNKTVNIRDGLDRSIIYN</sequence>
<evidence type="ECO:0000313" key="3">
    <source>
        <dbReference type="EMBL" id="ONN51035.1"/>
    </source>
</evidence>
<name>A0A1V2UPJ3_9GAMM</name>
<gene>
    <name evidence="3" type="ORF">AC058_19035</name>
</gene>
<evidence type="ECO:0000313" key="4">
    <source>
        <dbReference type="Proteomes" id="UP000189376"/>
    </source>
</evidence>
<feature type="region of interest" description="Disordered" evidence="2">
    <location>
        <begin position="568"/>
        <end position="611"/>
    </location>
</feature>
<feature type="coiled-coil region" evidence="1">
    <location>
        <begin position="751"/>
        <end position="778"/>
    </location>
</feature>
<keyword evidence="1" id="KW-0175">Coiled coil</keyword>
<reference evidence="3 4" key="1">
    <citation type="submission" date="2015-07" db="EMBL/GenBank/DDBJ databases">
        <title>Acinetobacter yuneri, a novel member of Acinetobacter calcoaceticus-Acinetobacter baumannii complex isolated from clinical specimen.</title>
        <authorList>
            <person name="Yu Y."/>
        </authorList>
    </citation>
    <scope>NUCLEOTIDE SEQUENCE [LARGE SCALE GENOMIC DNA]</scope>
    <source>
        <strain evidence="3 4">A362</strain>
    </source>
</reference>
<proteinExistence type="predicted"/>
<dbReference type="RefSeq" id="WP_077170258.1">
    <property type="nucleotide sequence ID" value="NZ_LFZS01000031.1"/>
</dbReference>
<accession>A0A1V2UPJ3</accession>
<dbReference type="AlphaFoldDB" id="A0A1V2UPJ3"/>
<organism evidence="3 4">
    <name type="scientific">Acinetobacter genomosp. 33YU</name>
    <dbReference type="NCBI Taxonomy" id="1675530"/>
    <lineage>
        <taxon>Bacteria</taxon>
        <taxon>Pseudomonadati</taxon>
        <taxon>Pseudomonadota</taxon>
        <taxon>Gammaproteobacteria</taxon>
        <taxon>Moraxellales</taxon>
        <taxon>Moraxellaceae</taxon>
        <taxon>Acinetobacter</taxon>
    </lineage>
</organism>
<keyword evidence="4" id="KW-1185">Reference proteome</keyword>
<comment type="caution">
    <text evidence="3">The sequence shown here is derived from an EMBL/GenBank/DDBJ whole genome shotgun (WGS) entry which is preliminary data.</text>
</comment>
<evidence type="ECO:0000256" key="1">
    <source>
        <dbReference type="SAM" id="Coils"/>
    </source>
</evidence>
<dbReference type="EMBL" id="LFZS01000031">
    <property type="protein sequence ID" value="ONN51035.1"/>
    <property type="molecule type" value="Genomic_DNA"/>
</dbReference>
<evidence type="ECO:0000256" key="2">
    <source>
        <dbReference type="SAM" id="MobiDB-lite"/>
    </source>
</evidence>
<protein>
    <submittedName>
        <fullName evidence="3">Uncharacterized protein</fullName>
    </submittedName>
</protein>